<feature type="transmembrane region" description="Helical" evidence="1">
    <location>
        <begin position="28"/>
        <end position="44"/>
    </location>
</feature>
<dbReference type="STRING" id="1891926.Fuma_06109"/>
<dbReference type="AlphaFoldDB" id="A0A1P8WQW6"/>
<evidence type="ECO:0000313" key="3">
    <source>
        <dbReference type="Proteomes" id="UP000187735"/>
    </source>
</evidence>
<feature type="transmembrane region" description="Helical" evidence="1">
    <location>
        <begin position="56"/>
        <end position="76"/>
    </location>
</feature>
<protein>
    <recommendedName>
        <fullName evidence="4">DUF3147 family protein</fullName>
    </recommendedName>
</protein>
<gene>
    <name evidence="2" type="ORF">Fuma_06109</name>
</gene>
<keyword evidence="1" id="KW-1133">Transmembrane helix</keyword>
<keyword evidence="1" id="KW-0812">Transmembrane</keyword>
<dbReference type="Proteomes" id="UP000187735">
    <property type="component" value="Chromosome"/>
</dbReference>
<evidence type="ECO:0008006" key="4">
    <source>
        <dbReference type="Google" id="ProtNLM"/>
    </source>
</evidence>
<reference evidence="2 3" key="1">
    <citation type="journal article" date="2016" name="Front. Microbiol.">
        <title>Fuerstia marisgermanicae gen. nov., sp. nov., an Unusual Member of the Phylum Planctomycetes from the German Wadden Sea.</title>
        <authorList>
            <person name="Kohn T."/>
            <person name="Heuer A."/>
            <person name="Jogler M."/>
            <person name="Vollmers J."/>
            <person name="Boedeker C."/>
            <person name="Bunk B."/>
            <person name="Rast P."/>
            <person name="Borchert D."/>
            <person name="Glockner I."/>
            <person name="Freese H.M."/>
            <person name="Klenk H.P."/>
            <person name="Overmann J."/>
            <person name="Kaster A.K."/>
            <person name="Rohde M."/>
            <person name="Wiegand S."/>
            <person name="Jogler C."/>
        </authorList>
    </citation>
    <scope>NUCLEOTIDE SEQUENCE [LARGE SCALE GENOMIC DNA]</scope>
    <source>
        <strain evidence="2 3">NH11</strain>
    </source>
</reference>
<evidence type="ECO:0000313" key="2">
    <source>
        <dbReference type="EMBL" id="APZ96440.1"/>
    </source>
</evidence>
<dbReference type="EMBL" id="CP017641">
    <property type="protein sequence ID" value="APZ96440.1"/>
    <property type="molecule type" value="Genomic_DNA"/>
</dbReference>
<dbReference type="KEGG" id="fmr:Fuma_06109"/>
<dbReference type="OrthoDB" id="291878at2"/>
<evidence type="ECO:0000256" key="1">
    <source>
        <dbReference type="SAM" id="Phobius"/>
    </source>
</evidence>
<accession>A0A1P8WQW6</accession>
<proteinExistence type="predicted"/>
<feature type="transmembrane region" description="Helical" evidence="1">
    <location>
        <begin position="82"/>
        <end position="105"/>
    </location>
</feature>
<dbReference type="RefSeq" id="WP_077027467.1">
    <property type="nucleotide sequence ID" value="NZ_CP017641.1"/>
</dbReference>
<keyword evidence="3" id="KW-1185">Reference proteome</keyword>
<name>A0A1P8WQW6_9PLAN</name>
<keyword evidence="1" id="KW-0472">Membrane</keyword>
<sequence length="113" mass="12326">MWWRAIVAGLVVAGVSELADRFPRLGALLLTLPIVSIVAFVAVWNKEQDMTTVSRLARETLVLVPLGLPFFVPLAFSERLGLSFWSAFAAGFVLASVTIGCWFWLGPQPPPPS</sequence>
<organism evidence="2 3">
    <name type="scientific">Fuerstiella marisgermanici</name>
    <dbReference type="NCBI Taxonomy" id="1891926"/>
    <lineage>
        <taxon>Bacteria</taxon>
        <taxon>Pseudomonadati</taxon>
        <taxon>Planctomycetota</taxon>
        <taxon>Planctomycetia</taxon>
        <taxon>Planctomycetales</taxon>
        <taxon>Planctomycetaceae</taxon>
        <taxon>Fuerstiella</taxon>
    </lineage>
</organism>